<reference evidence="1 2" key="1">
    <citation type="submission" date="2019-03" db="EMBL/GenBank/DDBJ databases">
        <title>Single cell metagenomics reveals metabolic interactions within the superorganism composed of flagellate Streblomastix strix and complex community of Bacteroidetes bacteria on its surface.</title>
        <authorList>
            <person name="Treitli S.C."/>
            <person name="Kolisko M."/>
            <person name="Husnik F."/>
            <person name="Keeling P."/>
            <person name="Hampl V."/>
        </authorList>
    </citation>
    <scope>NUCLEOTIDE SEQUENCE [LARGE SCALE GENOMIC DNA]</scope>
    <source>
        <strain evidence="1">ST1C</strain>
    </source>
</reference>
<evidence type="ECO:0000313" key="2">
    <source>
        <dbReference type="Proteomes" id="UP000324800"/>
    </source>
</evidence>
<feature type="non-terminal residue" evidence="1">
    <location>
        <position position="1"/>
    </location>
</feature>
<protein>
    <submittedName>
        <fullName evidence="1">Uncharacterized protein</fullName>
    </submittedName>
</protein>
<dbReference type="AlphaFoldDB" id="A0A5J4TS88"/>
<comment type="caution">
    <text evidence="1">The sequence shown here is derived from an EMBL/GenBank/DDBJ whole genome shotgun (WGS) entry which is preliminary data.</text>
</comment>
<evidence type="ECO:0000313" key="1">
    <source>
        <dbReference type="EMBL" id="KAA6361097.1"/>
    </source>
</evidence>
<organism evidence="1 2">
    <name type="scientific">Streblomastix strix</name>
    <dbReference type="NCBI Taxonomy" id="222440"/>
    <lineage>
        <taxon>Eukaryota</taxon>
        <taxon>Metamonada</taxon>
        <taxon>Preaxostyla</taxon>
        <taxon>Oxymonadida</taxon>
        <taxon>Streblomastigidae</taxon>
        <taxon>Streblomastix</taxon>
    </lineage>
</organism>
<sequence length="86" mass="9164">GIRGVCCCGYARIGGINILGIFLTDVVLCRDLSTVYIAACSIYQLDQLELCYFLTVSLLGIRGSLICVYGGFTVAKNGFSGWIAGN</sequence>
<proteinExistence type="predicted"/>
<dbReference type="Proteomes" id="UP000324800">
    <property type="component" value="Unassembled WGS sequence"/>
</dbReference>
<dbReference type="EMBL" id="SNRW01026025">
    <property type="protein sequence ID" value="KAA6361097.1"/>
    <property type="molecule type" value="Genomic_DNA"/>
</dbReference>
<accession>A0A5J4TS88</accession>
<gene>
    <name evidence="1" type="ORF">EZS28_043375</name>
</gene>
<name>A0A5J4TS88_9EUKA</name>